<keyword evidence="5 7" id="KW-0472">Membrane</keyword>
<dbReference type="GO" id="GO:0015267">
    <property type="term" value="F:channel activity"/>
    <property type="evidence" value="ECO:0007669"/>
    <property type="project" value="InterPro"/>
</dbReference>
<dbReference type="Proteomes" id="UP001418222">
    <property type="component" value="Unassembled WGS sequence"/>
</dbReference>
<accession>A0AAP0BTI2</accession>
<evidence type="ECO:0000313" key="8">
    <source>
        <dbReference type="EMBL" id="KAK8948996.1"/>
    </source>
</evidence>
<keyword evidence="3 6" id="KW-0812">Transmembrane</keyword>
<gene>
    <name evidence="8" type="ORF">KSP39_PZI006000</name>
</gene>
<comment type="subcellular location">
    <subcellularLocation>
        <location evidence="1">Membrane</location>
        <topology evidence="1">Multi-pass membrane protein</topology>
    </subcellularLocation>
</comment>
<dbReference type="InterPro" id="IPR034294">
    <property type="entry name" value="Aquaporin_transptr"/>
</dbReference>
<evidence type="ECO:0000256" key="7">
    <source>
        <dbReference type="SAM" id="Phobius"/>
    </source>
</evidence>
<evidence type="ECO:0000313" key="9">
    <source>
        <dbReference type="Proteomes" id="UP001418222"/>
    </source>
</evidence>
<dbReference type="PANTHER" id="PTHR45724:SF13">
    <property type="entry name" value="AQUAPORIN NIP1-1-RELATED"/>
    <property type="match status" value="1"/>
</dbReference>
<dbReference type="AlphaFoldDB" id="A0AAP0BTI2"/>
<evidence type="ECO:0000256" key="6">
    <source>
        <dbReference type="RuleBase" id="RU000477"/>
    </source>
</evidence>
<dbReference type="Pfam" id="PF00230">
    <property type="entry name" value="MIP"/>
    <property type="match status" value="1"/>
</dbReference>
<evidence type="ECO:0000256" key="5">
    <source>
        <dbReference type="ARBA" id="ARBA00023136"/>
    </source>
</evidence>
<sequence>MPRKVHSKLGLVKVYLRIRKPKSQLCSTGLKRWMYHHYFAIMMTLMSLNWEIKGQLECSSKQHGILSSVHLVWRKSTMEPVHAYFNLNDSQGIFSFLIPALPGMQYGSLLLAIVFVAELVGIYMLVFFRCGASIAWQSGSITLVGAALTWAVVVTAIVYSIAHISSSHINPAASSRSGDGNSF</sequence>
<dbReference type="Gene3D" id="1.20.1080.10">
    <property type="entry name" value="Glycerol uptake facilitator protein"/>
    <property type="match status" value="1"/>
</dbReference>
<organism evidence="8 9">
    <name type="scientific">Platanthera zijinensis</name>
    <dbReference type="NCBI Taxonomy" id="2320716"/>
    <lineage>
        <taxon>Eukaryota</taxon>
        <taxon>Viridiplantae</taxon>
        <taxon>Streptophyta</taxon>
        <taxon>Embryophyta</taxon>
        <taxon>Tracheophyta</taxon>
        <taxon>Spermatophyta</taxon>
        <taxon>Magnoliopsida</taxon>
        <taxon>Liliopsida</taxon>
        <taxon>Asparagales</taxon>
        <taxon>Orchidaceae</taxon>
        <taxon>Orchidoideae</taxon>
        <taxon>Orchideae</taxon>
        <taxon>Orchidinae</taxon>
        <taxon>Platanthera</taxon>
    </lineage>
</organism>
<reference evidence="8 9" key="1">
    <citation type="journal article" date="2022" name="Nat. Plants">
        <title>Genomes of leafy and leafless Platanthera orchids illuminate the evolution of mycoheterotrophy.</title>
        <authorList>
            <person name="Li M.H."/>
            <person name="Liu K.W."/>
            <person name="Li Z."/>
            <person name="Lu H.C."/>
            <person name="Ye Q.L."/>
            <person name="Zhang D."/>
            <person name="Wang J.Y."/>
            <person name="Li Y.F."/>
            <person name="Zhong Z.M."/>
            <person name="Liu X."/>
            <person name="Yu X."/>
            <person name="Liu D.K."/>
            <person name="Tu X.D."/>
            <person name="Liu B."/>
            <person name="Hao Y."/>
            <person name="Liao X.Y."/>
            <person name="Jiang Y.T."/>
            <person name="Sun W.H."/>
            <person name="Chen J."/>
            <person name="Chen Y.Q."/>
            <person name="Ai Y."/>
            <person name="Zhai J.W."/>
            <person name="Wu S.S."/>
            <person name="Zhou Z."/>
            <person name="Hsiao Y.Y."/>
            <person name="Wu W.L."/>
            <person name="Chen Y.Y."/>
            <person name="Lin Y.F."/>
            <person name="Hsu J.L."/>
            <person name="Li C.Y."/>
            <person name="Wang Z.W."/>
            <person name="Zhao X."/>
            <person name="Zhong W.Y."/>
            <person name="Ma X.K."/>
            <person name="Ma L."/>
            <person name="Huang J."/>
            <person name="Chen G.Z."/>
            <person name="Huang M.Z."/>
            <person name="Huang L."/>
            <person name="Peng D.H."/>
            <person name="Luo Y.B."/>
            <person name="Zou S.Q."/>
            <person name="Chen S.P."/>
            <person name="Lan S."/>
            <person name="Tsai W.C."/>
            <person name="Van de Peer Y."/>
            <person name="Liu Z.J."/>
        </authorList>
    </citation>
    <scope>NUCLEOTIDE SEQUENCE [LARGE SCALE GENOMIC DNA]</scope>
    <source>
        <strain evidence="8">Lor287</strain>
    </source>
</reference>
<name>A0AAP0BTI2_9ASPA</name>
<keyword evidence="9" id="KW-1185">Reference proteome</keyword>
<evidence type="ECO:0000256" key="2">
    <source>
        <dbReference type="ARBA" id="ARBA00022448"/>
    </source>
</evidence>
<feature type="transmembrane region" description="Helical" evidence="7">
    <location>
        <begin position="140"/>
        <end position="162"/>
    </location>
</feature>
<evidence type="ECO:0000256" key="1">
    <source>
        <dbReference type="ARBA" id="ARBA00004141"/>
    </source>
</evidence>
<keyword evidence="2 6" id="KW-0813">Transport</keyword>
<dbReference type="GO" id="GO:0016020">
    <property type="term" value="C:membrane"/>
    <property type="evidence" value="ECO:0007669"/>
    <property type="project" value="UniProtKB-SubCell"/>
</dbReference>
<evidence type="ECO:0000256" key="3">
    <source>
        <dbReference type="ARBA" id="ARBA00022692"/>
    </source>
</evidence>
<comment type="similarity">
    <text evidence="6">Belongs to the MIP/aquaporin (TC 1.A.8) family.</text>
</comment>
<evidence type="ECO:0000256" key="4">
    <source>
        <dbReference type="ARBA" id="ARBA00022989"/>
    </source>
</evidence>
<proteinExistence type="inferred from homology"/>
<dbReference type="SUPFAM" id="SSF81338">
    <property type="entry name" value="Aquaporin-like"/>
    <property type="match status" value="1"/>
</dbReference>
<dbReference type="PRINTS" id="PR00783">
    <property type="entry name" value="MINTRINSICP"/>
</dbReference>
<dbReference type="EMBL" id="JBBWWQ010000004">
    <property type="protein sequence ID" value="KAK8948996.1"/>
    <property type="molecule type" value="Genomic_DNA"/>
</dbReference>
<feature type="transmembrane region" description="Helical" evidence="7">
    <location>
        <begin position="106"/>
        <end position="128"/>
    </location>
</feature>
<dbReference type="InterPro" id="IPR023271">
    <property type="entry name" value="Aquaporin-like"/>
</dbReference>
<comment type="caution">
    <text evidence="8">The sequence shown here is derived from an EMBL/GenBank/DDBJ whole genome shotgun (WGS) entry which is preliminary data.</text>
</comment>
<dbReference type="PANTHER" id="PTHR45724">
    <property type="entry name" value="AQUAPORIN NIP2-1"/>
    <property type="match status" value="1"/>
</dbReference>
<protein>
    <submittedName>
        <fullName evidence="8">Uncharacterized protein</fullName>
    </submittedName>
</protein>
<dbReference type="InterPro" id="IPR000425">
    <property type="entry name" value="MIP"/>
</dbReference>
<keyword evidence="4 7" id="KW-1133">Transmembrane helix</keyword>